<dbReference type="PROSITE" id="PS00166">
    <property type="entry name" value="ENOYL_COA_HYDRATASE"/>
    <property type="match status" value="1"/>
</dbReference>
<dbReference type="PANTHER" id="PTHR11941">
    <property type="entry name" value="ENOYL-COA HYDRATASE-RELATED"/>
    <property type="match status" value="1"/>
</dbReference>
<dbReference type="GO" id="GO:0003824">
    <property type="term" value="F:catalytic activity"/>
    <property type="evidence" value="ECO:0007669"/>
    <property type="project" value="InterPro"/>
</dbReference>
<dbReference type="Pfam" id="PF00378">
    <property type="entry name" value="ECH_1"/>
    <property type="match status" value="1"/>
</dbReference>
<dbReference type="OrthoDB" id="370015at2"/>
<dbReference type="CDD" id="cd06558">
    <property type="entry name" value="crotonase-like"/>
    <property type="match status" value="1"/>
</dbReference>
<dbReference type="InterPro" id="IPR018376">
    <property type="entry name" value="Enoyl-CoA_hyd/isom_CS"/>
</dbReference>
<evidence type="ECO:0000313" key="4">
    <source>
        <dbReference type="Proteomes" id="UP000237752"/>
    </source>
</evidence>
<proteinExistence type="inferred from homology"/>
<comment type="caution">
    <text evidence="3">The sequence shown here is derived from an EMBL/GenBank/DDBJ whole genome shotgun (WGS) entry which is preliminary data.</text>
</comment>
<dbReference type="Gene3D" id="3.90.226.10">
    <property type="entry name" value="2-enoyl-CoA Hydratase, Chain A, domain 1"/>
    <property type="match status" value="1"/>
</dbReference>
<sequence length="250" mass="26862">MGAPLVEDVDGIRWITLNRPEILNATTLDDLRVITKAVNESDGTVRGIVLTGAGDRSFSAGMHTDTFHGLNRREAFDAISVVAECLTAVRTSPKPVIAVINGFCLGAAFEMVMSADIRVAHDKVLFGLPEVKLGIPSIADASLLQEYVGLGFAKEFLLTGDNYPATQAPLSSIVNSFVAPEDLKTEAMRFMDKLSGHTPVAIAAQKGLIETWLNTPLAVGIERSRDVFADVFVDPSTAKAITDYRASLKK</sequence>
<reference evidence="3 4" key="1">
    <citation type="submission" date="2018-03" db="EMBL/GenBank/DDBJ databases">
        <title>Genomic Encyclopedia of Archaeal and Bacterial Type Strains, Phase II (KMG-II): from individual species to whole genera.</title>
        <authorList>
            <person name="Goeker M."/>
        </authorList>
    </citation>
    <scope>NUCLEOTIDE SEQUENCE [LARGE SCALE GENOMIC DNA]</scope>
    <source>
        <strain evidence="3 4">DSM 100065</strain>
    </source>
</reference>
<dbReference type="PANTHER" id="PTHR11941:SF54">
    <property type="entry name" value="ENOYL-COA HYDRATASE, MITOCHONDRIAL"/>
    <property type="match status" value="1"/>
</dbReference>
<evidence type="ECO:0000313" key="3">
    <source>
        <dbReference type="EMBL" id="PRZ42779.1"/>
    </source>
</evidence>
<name>A0A2T1A2E8_9ACTN</name>
<comment type="similarity">
    <text evidence="1 2">Belongs to the enoyl-CoA hydratase/isomerase family.</text>
</comment>
<organism evidence="3 4">
    <name type="scientific">Antricoccus suffuscus</name>
    <dbReference type="NCBI Taxonomy" id="1629062"/>
    <lineage>
        <taxon>Bacteria</taxon>
        <taxon>Bacillati</taxon>
        <taxon>Actinomycetota</taxon>
        <taxon>Actinomycetes</taxon>
        <taxon>Geodermatophilales</taxon>
        <taxon>Antricoccaceae</taxon>
        <taxon>Antricoccus</taxon>
    </lineage>
</organism>
<dbReference type="EMBL" id="PVUE01000004">
    <property type="protein sequence ID" value="PRZ42779.1"/>
    <property type="molecule type" value="Genomic_DNA"/>
</dbReference>
<dbReference type="GO" id="GO:0006635">
    <property type="term" value="P:fatty acid beta-oxidation"/>
    <property type="evidence" value="ECO:0007669"/>
    <property type="project" value="TreeGrafter"/>
</dbReference>
<keyword evidence="4" id="KW-1185">Reference proteome</keyword>
<evidence type="ECO:0000256" key="1">
    <source>
        <dbReference type="ARBA" id="ARBA00005254"/>
    </source>
</evidence>
<dbReference type="RefSeq" id="WP_106348314.1">
    <property type="nucleotide sequence ID" value="NZ_PVUE01000004.1"/>
</dbReference>
<dbReference type="AlphaFoldDB" id="A0A2T1A2E8"/>
<evidence type="ECO:0000256" key="2">
    <source>
        <dbReference type="RuleBase" id="RU003707"/>
    </source>
</evidence>
<dbReference type="InterPro" id="IPR029045">
    <property type="entry name" value="ClpP/crotonase-like_dom_sf"/>
</dbReference>
<gene>
    <name evidence="3" type="ORF">CLV47_104126</name>
</gene>
<accession>A0A2T1A2E8</accession>
<dbReference type="SUPFAM" id="SSF52096">
    <property type="entry name" value="ClpP/crotonase"/>
    <property type="match status" value="1"/>
</dbReference>
<dbReference type="Proteomes" id="UP000237752">
    <property type="component" value="Unassembled WGS sequence"/>
</dbReference>
<dbReference type="InterPro" id="IPR001753">
    <property type="entry name" value="Enoyl-CoA_hydra/iso"/>
</dbReference>
<protein>
    <submittedName>
        <fullName evidence="3">Short chain enoyl-CoA hydratase</fullName>
    </submittedName>
</protein>